<dbReference type="InterPro" id="IPR008030">
    <property type="entry name" value="NmrA-like"/>
</dbReference>
<reference evidence="4" key="1">
    <citation type="journal article" date="2023" name="Mol. Phylogenet. Evol.">
        <title>Genome-scale phylogeny and comparative genomics of the fungal order Sordariales.</title>
        <authorList>
            <person name="Hensen N."/>
            <person name="Bonometti L."/>
            <person name="Westerberg I."/>
            <person name="Brannstrom I.O."/>
            <person name="Guillou S."/>
            <person name="Cros-Aarteil S."/>
            <person name="Calhoun S."/>
            <person name="Haridas S."/>
            <person name="Kuo A."/>
            <person name="Mondo S."/>
            <person name="Pangilinan J."/>
            <person name="Riley R."/>
            <person name="LaButti K."/>
            <person name="Andreopoulos B."/>
            <person name="Lipzen A."/>
            <person name="Chen C."/>
            <person name="Yan M."/>
            <person name="Daum C."/>
            <person name="Ng V."/>
            <person name="Clum A."/>
            <person name="Steindorff A."/>
            <person name="Ohm R.A."/>
            <person name="Martin F."/>
            <person name="Silar P."/>
            <person name="Natvig D.O."/>
            <person name="Lalanne C."/>
            <person name="Gautier V."/>
            <person name="Ament-Velasquez S.L."/>
            <person name="Kruys A."/>
            <person name="Hutchinson M.I."/>
            <person name="Powell A.J."/>
            <person name="Barry K."/>
            <person name="Miller A.N."/>
            <person name="Grigoriev I.V."/>
            <person name="Debuchy R."/>
            <person name="Gladieux P."/>
            <person name="Hiltunen Thoren M."/>
            <person name="Johannesson H."/>
        </authorList>
    </citation>
    <scope>NUCLEOTIDE SEQUENCE</scope>
    <source>
        <strain evidence="4">PSN309</strain>
    </source>
</reference>
<dbReference type="Gene3D" id="3.40.50.720">
    <property type="entry name" value="NAD(P)-binding Rossmann-like Domain"/>
    <property type="match status" value="1"/>
</dbReference>
<gene>
    <name evidence="4" type="ORF">QBC35DRAFT_219804</name>
</gene>
<name>A0AAN6WUA4_9PEZI</name>
<keyword evidence="2" id="KW-0521">NADP</keyword>
<dbReference type="InterPro" id="IPR051164">
    <property type="entry name" value="NmrA-like_oxidored"/>
</dbReference>
<dbReference type="Pfam" id="PF05368">
    <property type="entry name" value="NmrA"/>
    <property type="match status" value="1"/>
</dbReference>
<dbReference type="AlphaFoldDB" id="A0AAN6WUA4"/>
<protein>
    <recommendedName>
        <fullName evidence="3">NmrA-like domain-containing protein</fullName>
    </recommendedName>
</protein>
<dbReference type="CDD" id="cd05251">
    <property type="entry name" value="NmrA_like_SDR_a"/>
    <property type="match status" value="1"/>
</dbReference>
<dbReference type="Gene3D" id="3.90.25.10">
    <property type="entry name" value="UDP-galactose 4-epimerase, domain 1"/>
    <property type="match status" value="1"/>
</dbReference>
<feature type="domain" description="NmrA-like" evidence="3">
    <location>
        <begin position="6"/>
        <end position="289"/>
    </location>
</feature>
<dbReference type="SUPFAM" id="SSF51735">
    <property type="entry name" value="NAD(P)-binding Rossmann-fold domains"/>
    <property type="match status" value="1"/>
</dbReference>
<accession>A0AAN6WUA4</accession>
<dbReference type="EMBL" id="MU864397">
    <property type="protein sequence ID" value="KAK4187783.1"/>
    <property type="molecule type" value="Genomic_DNA"/>
</dbReference>
<evidence type="ECO:0000259" key="3">
    <source>
        <dbReference type="Pfam" id="PF05368"/>
    </source>
</evidence>
<dbReference type="GO" id="GO:0005634">
    <property type="term" value="C:nucleus"/>
    <property type="evidence" value="ECO:0007669"/>
    <property type="project" value="TreeGrafter"/>
</dbReference>
<dbReference type="PANTHER" id="PTHR42748">
    <property type="entry name" value="NITROGEN METABOLITE REPRESSION PROTEIN NMRA FAMILY MEMBER"/>
    <property type="match status" value="1"/>
</dbReference>
<dbReference type="PANTHER" id="PTHR42748:SF7">
    <property type="entry name" value="NMRA LIKE REDOX SENSOR 1-RELATED"/>
    <property type="match status" value="1"/>
</dbReference>
<dbReference type="InterPro" id="IPR036291">
    <property type="entry name" value="NAD(P)-bd_dom_sf"/>
</dbReference>
<comment type="caution">
    <text evidence="4">The sequence shown here is derived from an EMBL/GenBank/DDBJ whole genome shotgun (WGS) entry which is preliminary data.</text>
</comment>
<sequence length="309" mass="33967">MSSARNILVVGATGKQGGAVVKALLDLPKSDTPLHILALTRNAQSPKAQQLAEAHPGVVEPVQGDSSHPNPIFESRPKGSINAIFIVTSPPMGGSKINEEEQAIPLIDSAVDHGVQHIVFSSVDRGGDEKSWTNPTDVQHFSEKHNIEIYLRDKAEKEKGKFTWTILRPVAFMENWTPGFFAAGFSAMWASALKPTTKLQLVSVVDIGKFAAKALTEPSEWAGRAVGLAGDELTLDEAKEVFLRATGEKLPQTWGILGKGMLWMIKEIGAMFRWFEEEGYGADIEARRKEISTQNFETWLKDSSNWVKE</sequence>
<organism evidence="4 5">
    <name type="scientific">Podospora australis</name>
    <dbReference type="NCBI Taxonomy" id="1536484"/>
    <lineage>
        <taxon>Eukaryota</taxon>
        <taxon>Fungi</taxon>
        <taxon>Dikarya</taxon>
        <taxon>Ascomycota</taxon>
        <taxon>Pezizomycotina</taxon>
        <taxon>Sordariomycetes</taxon>
        <taxon>Sordariomycetidae</taxon>
        <taxon>Sordariales</taxon>
        <taxon>Podosporaceae</taxon>
        <taxon>Podospora</taxon>
    </lineage>
</organism>
<evidence type="ECO:0000313" key="4">
    <source>
        <dbReference type="EMBL" id="KAK4187783.1"/>
    </source>
</evidence>
<evidence type="ECO:0000256" key="2">
    <source>
        <dbReference type="ARBA" id="ARBA00022857"/>
    </source>
</evidence>
<dbReference type="Proteomes" id="UP001302126">
    <property type="component" value="Unassembled WGS sequence"/>
</dbReference>
<reference evidence="4" key="2">
    <citation type="submission" date="2023-05" db="EMBL/GenBank/DDBJ databases">
        <authorList>
            <consortium name="Lawrence Berkeley National Laboratory"/>
            <person name="Steindorff A."/>
            <person name="Hensen N."/>
            <person name="Bonometti L."/>
            <person name="Westerberg I."/>
            <person name="Brannstrom I.O."/>
            <person name="Guillou S."/>
            <person name="Cros-Aarteil S."/>
            <person name="Calhoun S."/>
            <person name="Haridas S."/>
            <person name="Kuo A."/>
            <person name="Mondo S."/>
            <person name="Pangilinan J."/>
            <person name="Riley R."/>
            <person name="Labutti K."/>
            <person name="Andreopoulos B."/>
            <person name="Lipzen A."/>
            <person name="Chen C."/>
            <person name="Yanf M."/>
            <person name="Daum C."/>
            <person name="Ng V."/>
            <person name="Clum A."/>
            <person name="Ohm R."/>
            <person name="Martin F."/>
            <person name="Silar P."/>
            <person name="Natvig D."/>
            <person name="Lalanne C."/>
            <person name="Gautier V."/>
            <person name="Ament-Velasquez S.L."/>
            <person name="Kruys A."/>
            <person name="Hutchinson M.I."/>
            <person name="Powell A.J."/>
            <person name="Barry K."/>
            <person name="Miller A.N."/>
            <person name="Grigoriev I.V."/>
            <person name="Debuchy R."/>
            <person name="Gladieux P."/>
            <person name="Thoren M.H."/>
            <person name="Johannesson H."/>
        </authorList>
    </citation>
    <scope>NUCLEOTIDE SEQUENCE</scope>
    <source>
        <strain evidence="4">PSN309</strain>
    </source>
</reference>
<evidence type="ECO:0000313" key="5">
    <source>
        <dbReference type="Proteomes" id="UP001302126"/>
    </source>
</evidence>
<proteinExistence type="inferred from homology"/>
<comment type="similarity">
    <text evidence="1">Belongs to the NmrA-type oxidoreductase family.</text>
</comment>
<keyword evidence="5" id="KW-1185">Reference proteome</keyword>
<evidence type="ECO:0000256" key="1">
    <source>
        <dbReference type="ARBA" id="ARBA00006328"/>
    </source>
</evidence>